<dbReference type="EMBL" id="JAGIOC010000001">
    <property type="protein sequence ID" value="MBP2407117.1"/>
    <property type="molecule type" value="Genomic_DNA"/>
</dbReference>
<proteinExistence type="predicted"/>
<evidence type="ECO:0000313" key="6">
    <source>
        <dbReference type="Proteomes" id="UP000698222"/>
    </source>
</evidence>
<reference evidence="5 6" key="1">
    <citation type="submission" date="2021-03" db="EMBL/GenBank/DDBJ databases">
        <title>Sequencing the genomes of 1000 actinobacteria strains.</title>
        <authorList>
            <person name="Klenk H.-P."/>
        </authorList>
    </citation>
    <scope>NUCLEOTIDE SEQUENCE [LARGE SCALE GENOMIC DNA]</scope>
    <source>
        <strain evidence="5 6">DSM 14564</strain>
    </source>
</reference>
<comment type="pathway">
    <text evidence="1">Cofactor biosynthesis; riboflavin biosynthesis.</text>
</comment>
<keyword evidence="3" id="KW-0560">Oxidoreductase</keyword>
<dbReference type="InterPro" id="IPR002734">
    <property type="entry name" value="RibDG_C"/>
</dbReference>
<keyword evidence="6" id="KW-1185">Reference proteome</keyword>
<dbReference type="Gene3D" id="3.40.430.10">
    <property type="entry name" value="Dihydrofolate Reductase, subunit A"/>
    <property type="match status" value="1"/>
</dbReference>
<dbReference type="SUPFAM" id="SSF53597">
    <property type="entry name" value="Dihydrofolate reductase-like"/>
    <property type="match status" value="1"/>
</dbReference>
<dbReference type="InterPro" id="IPR050765">
    <property type="entry name" value="Riboflavin_Biosynth_HTPR"/>
</dbReference>
<accession>A0ABS4YE96</accession>
<comment type="caution">
    <text evidence="5">The sequence shown here is derived from an EMBL/GenBank/DDBJ whole genome shotgun (WGS) entry which is preliminary data.</text>
</comment>
<evidence type="ECO:0000256" key="3">
    <source>
        <dbReference type="ARBA" id="ARBA00023002"/>
    </source>
</evidence>
<dbReference type="PANTHER" id="PTHR38011">
    <property type="entry name" value="DIHYDROFOLATE REDUCTASE FAMILY PROTEIN (AFU_ORTHOLOGUE AFUA_8G06820)"/>
    <property type="match status" value="1"/>
</dbReference>
<organism evidence="5 6">
    <name type="scientific">Brachybacterium fresconis</name>
    <dbReference type="NCBI Taxonomy" id="173363"/>
    <lineage>
        <taxon>Bacteria</taxon>
        <taxon>Bacillati</taxon>
        <taxon>Actinomycetota</taxon>
        <taxon>Actinomycetes</taxon>
        <taxon>Micrococcales</taxon>
        <taxon>Dermabacteraceae</taxon>
        <taxon>Brachybacterium</taxon>
    </lineage>
</organism>
<sequence length="261" mass="27143">MPHIGVVPEVTVHLLLRDGELLPAPHLLRDGPEAVRMIADLYAFPEPAAGSAHVRAMMNATLDGAIHGADGTSGPLRNPDDSLVFGVLRALTDVVLVGAGTVRVEDYSSVQGREGLLSPSRRPGGAARPALAVWSNSGDLPPTLDRRGGFYLIASPEAAADAGRRAGVDPEQVIPAATPAAAIHGLAARGLRAIQAEGGPSALGQLAAAGLLDELCLSTTHRTIGGPSSRVLHGPEHDQGWEQRSLLVGEHATIARYRRGR</sequence>
<gene>
    <name evidence="5" type="ORF">JOF44_000020</name>
</gene>
<name>A0ABS4YE96_9MICO</name>
<dbReference type="Proteomes" id="UP000698222">
    <property type="component" value="Unassembled WGS sequence"/>
</dbReference>
<dbReference type="Pfam" id="PF01872">
    <property type="entry name" value="RibD_C"/>
    <property type="match status" value="1"/>
</dbReference>
<evidence type="ECO:0000259" key="4">
    <source>
        <dbReference type="Pfam" id="PF01872"/>
    </source>
</evidence>
<keyword evidence="2" id="KW-0521">NADP</keyword>
<feature type="domain" description="Bacterial bifunctional deaminase-reductase C-terminal" evidence="4">
    <location>
        <begin position="53"/>
        <end position="241"/>
    </location>
</feature>
<protein>
    <submittedName>
        <fullName evidence="5">Riboflavin biosynthesis pyrimidine reductase</fullName>
    </submittedName>
</protein>
<evidence type="ECO:0000256" key="2">
    <source>
        <dbReference type="ARBA" id="ARBA00022857"/>
    </source>
</evidence>
<dbReference type="RefSeq" id="WP_342591610.1">
    <property type="nucleotide sequence ID" value="NZ_JAGIOC010000001.1"/>
</dbReference>
<dbReference type="PANTHER" id="PTHR38011:SF7">
    <property type="entry name" value="2,5-DIAMINO-6-RIBOSYLAMINO-4(3H)-PYRIMIDINONE 5'-PHOSPHATE REDUCTASE"/>
    <property type="match status" value="1"/>
</dbReference>
<evidence type="ECO:0000256" key="1">
    <source>
        <dbReference type="ARBA" id="ARBA00005104"/>
    </source>
</evidence>
<dbReference type="InterPro" id="IPR024072">
    <property type="entry name" value="DHFR-like_dom_sf"/>
</dbReference>
<evidence type="ECO:0000313" key="5">
    <source>
        <dbReference type="EMBL" id="MBP2407117.1"/>
    </source>
</evidence>